<proteinExistence type="predicted"/>
<gene>
    <name evidence="2" type="ORF">TPC1_30859</name>
</gene>
<protein>
    <recommendedName>
        <fullName evidence="1">EF-hand domain-containing protein</fullName>
    </recommendedName>
</protein>
<dbReference type="AlphaFoldDB" id="A0A146K1R0"/>
<dbReference type="PROSITE" id="PS50222">
    <property type="entry name" value="EF_HAND_2"/>
    <property type="match status" value="1"/>
</dbReference>
<feature type="non-terminal residue" evidence="2">
    <location>
        <position position="1"/>
    </location>
</feature>
<evidence type="ECO:0000259" key="1">
    <source>
        <dbReference type="PROSITE" id="PS50222"/>
    </source>
</evidence>
<accession>A0A146K1R0</accession>
<dbReference type="Gene3D" id="1.10.238.10">
    <property type="entry name" value="EF-hand"/>
    <property type="match status" value="1"/>
</dbReference>
<name>A0A146K1R0_9EUKA</name>
<dbReference type="InterPro" id="IPR002048">
    <property type="entry name" value="EF_hand_dom"/>
</dbReference>
<evidence type="ECO:0000313" key="2">
    <source>
        <dbReference type="EMBL" id="JAP89646.1"/>
    </source>
</evidence>
<dbReference type="EMBL" id="GDID01006960">
    <property type="protein sequence ID" value="JAP89646.1"/>
    <property type="molecule type" value="Transcribed_RNA"/>
</dbReference>
<reference evidence="2" key="1">
    <citation type="submission" date="2015-07" db="EMBL/GenBank/DDBJ databases">
        <title>Adaptation to a free-living lifestyle via gene acquisitions in the diplomonad Trepomonas sp. PC1.</title>
        <authorList>
            <person name="Xu F."/>
            <person name="Jerlstrom-Hultqvist J."/>
            <person name="Kolisko M."/>
            <person name="Simpson A.G.B."/>
            <person name="Roger A.J."/>
            <person name="Svard S.G."/>
            <person name="Andersson J.O."/>
        </authorList>
    </citation>
    <scope>NUCLEOTIDE SEQUENCE</scope>
    <source>
        <strain evidence="2">PC1</strain>
    </source>
</reference>
<dbReference type="GO" id="GO:0005509">
    <property type="term" value="F:calcium ion binding"/>
    <property type="evidence" value="ECO:0007669"/>
    <property type="project" value="InterPro"/>
</dbReference>
<dbReference type="SUPFAM" id="SSF47473">
    <property type="entry name" value="EF-hand"/>
    <property type="match status" value="1"/>
</dbReference>
<feature type="domain" description="EF-hand" evidence="1">
    <location>
        <begin position="427"/>
        <end position="459"/>
    </location>
</feature>
<sequence>FHLNVEAIHINMKSSTISFNFNTKQDFKVQNIPQTFDIQTALCQLLDLPLVYNNFSLSPIHLENDTILFMKDERYFTLLFNAANSFQLFLAFDLHLKEDPIVNSRQIFGDLLQNSFENKNVQILRPLRQSPLLRITSTKVQLYQQIFQFIQQPKPFNNQKCVIFFTLQQNHPDFNLLLQQICSIDERAFAFLAIKDCTLQNVGQVFQKQISQSVNLVQHGAFTQMFQFQVFVNNELLLTSTNMADIGQFCCFNNNLIIALPGHISIFGVKCRKYKPFSVEKELCILLIDQQHFSLRRKLVQIQFLRSAKVPTVAVVKNGWDFTLTSFDFNVCPDENGLYMFLERKIGFQQGYFSSLDYFAEELSDFDQIAYYVKQTKILSEESKRLEKILVKDQTFKDELKSKFSEKDINQTGWIGYEMFSELAAELGLENHIKAFKRADINNEGRICYEQLLDIVSGI</sequence>
<dbReference type="InterPro" id="IPR011992">
    <property type="entry name" value="EF-hand-dom_pair"/>
</dbReference>
<organism evidence="2">
    <name type="scientific">Trepomonas sp. PC1</name>
    <dbReference type="NCBI Taxonomy" id="1076344"/>
    <lineage>
        <taxon>Eukaryota</taxon>
        <taxon>Metamonada</taxon>
        <taxon>Diplomonadida</taxon>
        <taxon>Hexamitidae</taxon>
        <taxon>Hexamitinae</taxon>
        <taxon>Trepomonas</taxon>
    </lineage>
</organism>